<sequence>MACLICGQVQPKNSFLSHISEHLNYKQHKCLKCNFTSVTPEEMADHEAANNGHTAQFHILRNPYMDRVCRFIYNDCDYGERNGGLDNVLKRKLASSKEDETSSQHKNNSETTSQQAQQSQQTQQAEQTLQTQQNNSNREELLSKQTSLIQQQLIRATTTAIMKSEQLTKLALKISEFSASNPTKNPTPQRTTESQPVTKPKNSEPLREQMQNVVVRIKNAISEVSQSQNEQIRTGVSTNGSSSSSHTETLNSNECMMPDDPEIIDIDDEDGDEVIAGNNAEALWGKDLVNMKLGRKHDDNFAPVQCLKCGEWVKGRAICLLYHINTRHLMLPIFKCLACPKDFYYVNETAPKKHMISFHQSDFSQFENNYMKYSQVLRDSRAEFYGEALMNQMGVVAAQKRFAGDKRKKSNNSKKEGINKKPNSGSKSQANMPTTSSSNTSTTTVEKILEQIQSSCVPKIENINNRKKIITKRT</sequence>
<proteinExistence type="predicted"/>
<dbReference type="Proteomes" id="UP000887563">
    <property type="component" value="Unplaced"/>
</dbReference>
<evidence type="ECO:0000256" key="1">
    <source>
        <dbReference type="SAM" id="MobiDB-lite"/>
    </source>
</evidence>
<accession>A0A914MHQ1</accession>
<reference evidence="3" key="1">
    <citation type="submission" date="2022-11" db="UniProtKB">
        <authorList>
            <consortium name="WormBaseParasite"/>
        </authorList>
    </citation>
    <scope>IDENTIFICATION</scope>
</reference>
<keyword evidence="2" id="KW-1185">Reference proteome</keyword>
<name>A0A914MHQ1_MELIC</name>
<organism evidence="2 3">
    <name type="scientific">Meloidogyne incognita</name>
    <name type="common">Southern root-knot nematode worm</name>
    <name type="synonym">Oxyuris incognita</name>
    <dbReference type="NCBI Taxonomy" id="6306"/>
    <lineage>
        <taxon>Eukaryota</taxon>
        <taxon>Metazoa</taxon>
        <taxon>Ecdysozoa</taxon>
        <taxon>Nematoda</taxon>
        <taxon>Chromadorea</taxon>
        <taxon>Rhabditida</taxon>
        <taxon>Tylenchina</taxon>
        <taxon>Tylenchomorpha</taxon>
        <taxon>Tylenchoidea</taxon>
        <taxon>Meloidogynidae</taxon>
        <taxon>Meloidogyninae</taxon>
        <taxon>Meloidogyne</taxon>
        <taxon>Meloidogyne incognita group</taxon>
    </lineage>
</organism>
<feature type="region of interest" description="Disordered" evidence="1">
    <location>
        <begin position="401"/>
        <end position="444"/>
    </location>
</feature>
<feature type="region of interest" description="Disordered" evidence="1">
    <location>
        <begin position="93"/>
        <end position="143"/>
    </location>
</feature>
<protein>
    <submittedName>
        <fullName evidence="3">C2H2-type domain-containing protein</fullName>
    </submittedName>
</protein>
<evidence type="ECO:0000313" key="3">
    <source>
        <dbReference type="WBParaSite" id="Minc3s01909g27123"/>
    </source>
</evidence>
<feature type="compositionally biased region" description="Polar residues" evidence="1">
    <location>
        <begin position="421"/>
        <end position="433"/>
    </location>
</feature>
<feature type="compositionally biased region" description="Polar residues" evidence="1">
    <location>
        <begin position="224"/>
        <end position="236"/>
    </location>
</feature>
<feature type="compositionally biased region" description="Low complexity" evidence="1">
    <location>
        <begin position="110"/>
        <end position="133"/>
    </location>
</feature>
<evidence type="ECO:0000313" key="2">
    <source>
        <dbReference type="Proteomes" id="UP000887563"/>
    </source>
</evidence>
<feature type="region of interest" description="Disordered" evidence="1">
    <location>
        <begin position="178"/>
        <end position="204"/>
    </location>
</feature>
<dbReference type="AlphaFoldDB" id="A0A914MHQ1"/>
<feature type="compositionally biased region" description="Low complexity" evidence="1">
    <location>
        <begin position="434"/>
        <end position="444"/>
    </location>
</feature>
<dbReference type="WBParaSite" id="Minc3s01909g27123">
    <property type="protein sequence ID" value="Minc3s01909g27123"/>
    <property type="gene ID" value="Minc3s01909g27123"/>
</dbReference>
<feature type="region of interest" description="Disordered" evidence="1">
    <location>
        <begin position="224"/>
        <end position="257"/>
    </location>
</feature>
<feature type="compositionally biased region" description="Low complexity" evidence="1">
    <location>
        <begin position="237"/>
        <end position="253"/>
    </location>
</feature>
<feature type="compositionally biased region" description="Polar residues" evidence="1">
    <location>
        <begin position="178"/>
        <end position="197"/>
    </location>
</feature>